<dbReference type="Proteomes" id="UP000237347">
    <property type="component" value="Unassembled WGS sequence"/>
</dbReference>
<reference evidence="2 3" key="1">
    <citation type="journal article" date="2018" name="Sci. Data">
        <title>The draft genome sequence of cork oak.</title>
        <authorList>
            <person name="Ramos A.M."/>
            <person name="Usie A."/>
            <person name="Barbosa P."/>
            <person name="Barros P.M."/>
            <person name="Capote T."/>
            <person name="Chaves I."/>
            <person name="Simoes F."/>
            <person name="Abreu I."/>
            <person name="Carrasquinho I."/>
            <person name="Faro C."/>
            <person name="Guimaraes J.B."/>
            <person name="Mendonca D."/>
            <person name="Nobrega F."/>
            <person name="Rodrigues L."/>
            <person name="Saibo N.J.M."/>
            <person name="Varela M.C."/>
            <person name="Egas C."/>
            <person name="Matos J."/>
            <person name="Miguel C.M."/>
            <person name="Oliveira M.M."/>
            <person name="Ricardo C.P."/>
            <person name="Goncalves S."/>
        </authorList>
    </citation>
    <scope>NUCLEOTIDE SEQUENCE [LARGE SCALE GENOMIC DNA]</scope>
    <source>
        <strain evidence="3">cv. HL8</strain>
    </source>
</reference>
<sequence>MGQVTSMEEFHSRKVEIRETGEASRGHDQPVSVDVAKWERSITIQENEIYSTSFEKENFKKLKEAQVKGKNRWTTEPKIQKSLDILDACIPAPSIGHLGFFLRQAWQIDRVMSGFRLKMVLS</sequence>
<proteinExistence type="predicted"/>
<evidence type="ECO:0000313" key="2">
    <source>
        <dbReference type="EMBL" id="KAK7818972.1"/>
    </source>
</evidence>
<protein>
    <submittedName>
        <fullName evidence="2">Uncharacterized protein</fullName>
    </submittedName>
</protein>
<dbReference type="AlphaFoldDB" id="A0AAW0IX85"/>
<comment type="caution">
    <text evidence="2">The sequence shown here is derived from an EMBL/GenBank/DDBJ whole genome shotgun (WGS) entry which is preliminary data.</text>
</comment>
<name>A0AAW0IX85_QUESU</name>
<evidence type="ECO:0000256" key="1">
    <source>
        <dbReference type="SAM" id="MobiDB-lite"/>
    </source>
</evidence>
<organism evidence="2 3">
    <name type="scientific">Quercus suber</name>
    <name type="common">Cork oak</name>
    <dbReference type="NCBI Taxonomy" id="58331"/>
    <lineage>
        <taxon>Eukaryota</taxon>
        <taxon>Viridiplantae</taxon>
        <taxon>Streptophyta</taxon>
        <taxon>Embryophyta</taxon>
        <taxon>Tracheophyta</taxon>
        <taxon>Spermatophyta</taxon>
        <taxon>Magnoliopsida</taxon>
        <taxon>eudicotyledons</taxon>
        <taxon>Gunneridae</taxon>
        <taxon>Pentapetalae</taxon>
        <taxon>rosids</taxon>
        <taxon>fabids</taxon>
        <taxon>Fagales</taxon>
        <taxon>Fagaceae</taxon>
        <taxon>Quercus</taxon>
    </lineage>
</organism>
<evidence type="ECO:0000313" key="3">
    <source>
        <dbReference type="Proteomes" id="UP000237347"/>
    </source>
</evidence>
<dbReference type="EMBL" id="PKMF04000803">
    <property type="protein sequence ID" value="KAK7818972.1"/>
    <property type="molecule type" value="Genomic_DNA"/>
</dbReference>
<accession>A0AAW0IX85</accession>
<feature type="region of interest" description="Disordered" evidence="1">
    <location>
        <begin position="1"/>
        <end position="30"/>
    </location>
</feature>
<keyword evidence="3" id="KW-1185">Reference proteome</keyword>
<gene>
    <name evidence="2" type="ORF">CFP56_040828</name>
</gene>
<feature type="compositionally biased region" description="Basic and acidic residues" evidence="1">
    <location>
        <begin position="8"/>
        <end position="28"/>
    </location>
</feature>